<evidence type="ECO:0000313" key="1">
    <source>
        <dbReference type="EMBL" id="VAX22362.1"/>
    </source>
</evidence>
<accession>A0A3B1C2N7</accession>
<proteinExistence type="predicted"/>
<dbReference type="AlphaFoldDB" id="A0A3B1C2N7"/>
<reference evidence="1" key="1">
    <citation type="submission" date="2018-06" db="EMBL/GenBank/DDBJ databases">
        <authorList>
            <person name="Zhirakovskaya E."/>
        </authorList>
    </citation>
    <scope>NUCLEOTIDE SEQUENCE</scope>
</reference>
<sequence length="69" mass="7710">MKSKTIILSLVIIGSFSVKNSAQQKTGLVGLLYDDIKLTRMSSIWYLESVNSSGTTWQTKHDFSAKWIG</sequence>
<gene>
    <name evidence="1" type="ORF">MNBD_IGNAVI01-1671</name>
</gene>
<dbReference type="EMBL" id="UOGD01000223">
    <property type="protein sequence ID" value="VAX22362.1"/>
    <property type="molecule type" value="Genomic_DNA"/>
</dbReference>
<name>A0A3B1C2N7_9ZZZZ</name>
<protein>
    <submittedName>
        <fullName evidence="1">Uncharacterized protein</fullName>
    </submittedName>
</protein>
<organism evidence="1">
    <name type="scientific">hydrothermal vent metagenome</name>
    <dbReference type="NCBI Taxonomy" id="652676"/>
    <lineage>
        <taxon>unclassified sequences</taxon>
        <taxon>metagenomes</taxon>
        <taxon>ecological metagenomes</taxon>
    </lineage>
</organism>
<feature type="non-terminal residue" evidence="1">
    <location>
        <position position="69"/>
    </location>
</feature>